<comment type="caution">
    <text evidence="2">The sequence shown here is derived from an EMBL/GenBank/DDBJ whole genome shotgun (WGS) entry which is preliminary data.</text>
</comment>
<dbReference type="GO" id="GO:0009055">
    <property type="term" value="F:electron transfer activity"/>
    <property type="evidence" value="ECO:0007669"/>
    <property type="project" value="InterPro"/>
</dbReference>
<feature type="chain" id="PRO_5012224955" description="Lipoprotein" evidence="1">
    <location>
        <begin position="20"/>
        <end position="192"/>
    </location>
</feature>
<dbReference type="PROSITE" id="PS51257">
    <property type="entry name" value="PROKAR_LIPOPROTEIN"/>
    <property type="match status" value="1"/>
</dbReference>
<name>A0A2A7SEV4_BURGA</name>
<accession>A0A2A7SEV4</accession>
<dbReference type="SUPFAM" id="SSF46626">
    <property type="entry name" value="Cytochrome c"/>
    <property type="match status" value="1"/>
</dbReference>
<reference evidence="3" key="1">
    <citation type="submission" date="2017-09" db="EMBL/GenBank/DDBJ databases">
        <title>FDA dAtabase for Regulatory Grade micrObial Sequences (FDA-ARGOS): Supporting development and validation of Infectious Disease Dx tests.</title>
        <authorList>
            <person name="Minogue T."/>
            <person name="Wolcott M."/>
            <person name="Wasieloski L."/>
            <person name="Aguilar W."/>
            <person name="Moore D."/>
            <person name="Tallon L."/>
            <person name="Sadzewicz L."/>
            <person name="Ott S."/>
            <person name="Zhao X."/>
            <person name="Nagaraj S."/>
            <person name="Vavikolanu K."/>
            <person name="Aluvathingal J."/>
            <person name="Nadendla S."/>
            <person name="Sichtig H."/>
        </authorList>
    </citation>
    <scope>NUCLEOTIDE SEQUENCE [LARGE SCALE GENOMIC DNA]</scope>
    <source>
        <strain evidence="3">FDAARGOS_390</strain>
    </source>
</reference>
<dbReference type="EMBL" id="PDDY01000001">
    <property type="protein sequence ID" value="PEH42214.1"/>
    <property type="molecule type" value="Genomic_DNA"/>
</dbReference>
<keyword evidence="1" id="KW-0732">Signal</keyword>
<dbReference type="GO" id="GO:0020037">
    <property type="term" value="F:heme binding"/>
    <property type="evidence" value="ECO:0007669"/>
    <property type="project" value="InterPro"/>
</dbReference>
<protein>
    <recommendedName>
        <fullName evidence="4">Lipoprotein</fullName>
    </recommendedName>
</protein>
<evidence type="ECO:0000313" key="3">
    <source>
        <dbReference type="Proteomes" id="UP000220629"/>
    </source>
</evidence>
<evidence type="ECO:0008006" key="4">
    <source>
        <dbReference type="Google" id="ProtNLM"/>
    </source>
</evidence>
<dbReference type="AlphaFoldDB" id="A0A2A7SEV4"/>
<dbReference type="Proteomes" id="UP000220629">
    <property type="component" value="Unassembled WGS sequence"/>
</dbReference>
<gene>
    <name evidence="2" type="ORF">CRM94_08710</name>
</gene>
<evidence type="ECO:0000313" key="2">
    <source>
        <dbReference type="EMBL" id="PEH42214.1"/>
    </source>
</evidence>
<proteinExistence type="predicted"/>
<sequence length="192" mass="20178">MRLVPVLALAVAALLSACAGSGTPRQSAPVAAPRPPGATGAQLLPPGYVCQDCSMDFIVSAIRPPRHGLMLVRGGFMTPQSMWIVVDYDQQRISRVVTAASRDAAGNFALRPVAGDAAALDSAELAGIRADADDVWAALRTMRSKSATDVTWSLYLLDGGAVRHEFGIGLPGDDAAKLAARIDTVVERRFAH</sequence>
<feature type="signal peptide" evidence="1">
    <location>
        <begin position="1"/>
        <end position="19"/>
    </location>
</feature>
<dbReference type="RefSeq" id="WP_096750835.1">
    <property type="nucleotide sequence ID" value="NZ_CADEPO010000009.1"/>
</dbReference>
<organism evidence="2 3">
    <name type="scientific">Burkholderia gladioli</name>
    <name type="common">Pseudomonas marginata</name>
    <name type="synonym">Phytomonas marginata</name>
    <dbReference type="NCBI Taxonomy" id="28095"/>
    <lineage>
        <taxon>Bacteria</taxon>
        <taxon>Pseudomonadati</taxon>
        <taxon>Pseudomonadota</taxon>
        <taxon>Betaproteobacteria</taxon>
        <taxon>Burkholderiales</taxon>
        <taxon>Burkholderiaceae</taxon>
        <taxon>Burkholderia</taxon>
    </lineage>
</organism>
<dbReference type="InterPro" id="IPR036909">
    <property type="entry name" value="Cyt_c-like_dom_sf"/>
</dbReference>
<evidence type="ECO:0000256" key="1">
    <source>
        <dbReference type="SAM" id="SignalP"/>
    </source>
</evidence>